<evidence type="ECO:0000313" key="1">
    <source>
        <dbReference type="EMBL" id="UOE19141.1"/>
    </source>
</evidence>
<accession>A0A399G274</accession>
<reference evidence="1" key="1">
    <citation type="submission" date="2020-10" db="EMBL/GenBank/DDBJ databases">
        <title>De novo genome project of the cellulose decomposer Thermobifida halotolerans type strain.</title>
        <authorList>
            <person name="Nagy I."/>
            <person name="Horvath B."/>
            <person name="Kukolya J."/>
            <person name="Nagy I."/>
            <person name="Orsini M."/>
        </authorList>
    </citation>
    <scope>NUCLEOTIDE SEQUENCE</scope>
    <source>
        <strain evidence="1">DSM 44931</strain>
    </source>
</reference>
<dbReference type="InterPro" id="IPR027961">
    <property type="entry name" value="DUF4442"/>
</dbReference>
<protein>
    <submittedName>
        <fullName evidence="1">DUF4442 domain-containing protein</fullName>
    </submittedName>
</protein>
<organism evidence="1 2">
    <name type="scientific">Thermobifida halotolerans</name>
    <dbReference type="NCBI Taxonomy" id="483545"/>
    <lineage>
        <taxon>Bacteria</taxon>
        <taxon>Bacillati</taxon>
        <taxon>Actinomycetota</taxon>
        <taxon>Actinomycetes</taxon>
        <taxon>Streptosporangiales</taxon>
        <taxon>Nocardiopsidaceae</taxon>
        <taxon>Thermobifida</taxon>
    </lineage>
</organism>
<dbReference type="EMBL" id="CP063196">
    <property type="protein sequence ID" value="UOE19141.1"/>
    <property type="molecule type" value="Genomic_DNA"/>
</dbReference>
<dbReference type="OrthoDB" id="196313at2"/>
<name>A0A399G274_9ACTN</name>
<sequence length="151" mass="16147">MVTTDADFVKSSILAAIPFARALRLEFVELAEDRAVMRLPDNPDHHDHAQGQHSGALLALAETASGAAVFNALGDRLRVALPLAVRAGIDHRQPVGGAVRAEARLGEEWHGAVAELEAGGRPEFPVEVELRTEDGAATAAATIVWTLRPYR</sequence>
<dbReference type="Gene3D" id="3.10.129.10">
    <property type="entry name" value="Hotdog Thioesterase"/>
    <property type="match status" value="1"/>
</dbReference>
<dbReference type="CDD" id="cd03443">
    <property type="entry name" value="PaaI_thioesterase"/>
    <property type="match status" value="1"/>
</dbReference>
<dbReference type="Proteomes" id="UP000265719">
    <property type="component" value="Chromosome"/>
</dbReference>
<keyword evidence="2" id="KW-1185">Reference proteome</keyword>
<evidence type="ECO:0000313" key="2">
    <source>
        <dbReference type="Proteomes" id="UP000265719"/>
    </source>
</evidence>
<dbReference type="AlphaFoldDB" id="A0A399G274"/>
<dbReference type="InterPro" id="IPR029069">
    <property type="entry name" value="HotDog_dom_sf"/>
</dbReference>
<dbReference type="SUPFAM" id="SSF54637">
    <property type="entry name" value="Thioesterase/thiol ester dehydrase-isomerase"/>
    <property type="match status" value="1"/>
</dbReference>
<dbReference type="RefSeq" id="WP_068692690.1">
    <property type="nucleotide sequence ID" value="NZ_CP063196.1"/>
</dbReference>
<dbReference type="Pfam" id="PF14539">
    <property type="entry name" value="DUF4442"/>
    <property type="match status" value="1"/>
</dbReference>
<proteinExistence type="predicted"/>
<dbReference type="KEGG" id="thao:NI17_020665"/>
<gene>
    <name evidence="1" type="ORF">NI17_020665</name>
</gene>